<name>A0A9D4U2G1_ADICA</name>
<gene>
    <name evidence="1" type="ORF">GOP47_0024342</name>
</gene>
<sequence>MMSLPSSSHVLELLLLKKRLKTSFLTARAAASCHPCKRPTKPSPPTQTLREALAHGGTGQGCDRGGDWGKFGNRYKGSKVGYNMPGWENGVIAVTIMTRIIKMVVSTKVEKMAMMVVMRCKMVNSQYCEMMGKVGFQKSKVAVVVMEEEQDGRRTYN</sequence>
<reference evidence="1" key="1">
    <citation type="submission" date="2021-01" db="EMBL/GenBank/DDBJ databases">
        <title>Adiantum capillus-veneris genome.</title>
        <authorList>
            <person name="Fang Y."/>
            <person name="Liao Q."/>
        </authorList>
    </citation>
    <scope>NUCLEOTIDE SEQUENCE</scope>
    <source>
        <strain evidence="1">H3</strain>
        <tissue evidence="1">Leaf</tissue>
    </source>
</reference>
<protein>
    <submittedName>
        <fullName evidence="1">Uncharacterized protein</fullName>
    </submittedName>
</protein>
<proteinExistence type="predicted"/>
<accession>A0A9D4U2G1</accession>
<dbReference type="AlphaFoldDB" id="A0A9D4U2G1"/>
<dbReference type="Proteomes" id="UP000886520">
    <property type="component" value="Chromosome 24"/>
</dbReference>
<evidence type="ECO:0000313" key="1">
    <source>
        <dbReference type="EMBL" id="KAI5059922.1"/>
    </source>
</evidence>
<evidence type="ECO:0000313" key="2">
    <source>
        <dbReference type="Proteomes" id="UP000886520"/>
    </source>
</evidence>
<dbReference type="EMBL" id="JABFUD020000024">
    <property type="protein sequence ID" value="KAI5059922.1"/>
    <property type="molecule type" value="Genomic_DNA"/>
</dbReference>
<keyword evidence="2" id="KW-1185">Reference proteome</keyword>
<organism evidence="1 2">
    <name type="scientific">Adiantum capillus-veneris</name>
    <name type="common">Maidenhair fern</name>
    <dbReference type="NCBI Taxonomy" id="13818"/>
    <lineage>
        <taxon>Eukaryota</taxon>
        <taxon>Viridiplantae</taxon>
        <taxon>Streptophyta</taxon>
        <taxon>Embryophyta</taxon>
        <taxon>Tracheophyta</taxon>
        <taxon>Polypodiopsida</taxon>
        <taxon>Polypodiidae</taxon>
        <taxon>Polypodiales</taxon>
        <taxon>Pteridineae</taxon>
        <taxon>Pteridaceae</taxon>
        <taxon>Vittarioideae</taxon>
        <taxon>Adiantum</taxon>
    </lineage>
</organism>
<comment type="caution">
    <text evidence="1">The sequence shown here is derived from an EMBL/GenBank/DDBJ whole genome shotgun (WGS) entry which is preliminary data.</text>
</comment>